<feature type="domain" description="DDE-1" evidence="1">
    <location>
        <begin position="231"/>
        <end position="403"/>
    </location>
</feature>
<organism evidence="2 3">
    <name type="scientific">Aphanomyces astaci</name>
    <name type="common">Crayfish plague agent</name>
    <dbReference type="NCBI Taxonomy" id="112090"/>
    <lineage>
        <taxon>Eukaryota</taxon>
        <taxon>Sar</taxon>
        <taxon>Stramenopiles</taxon>
        <taxon>Oomycota</taxon>
        <taxon>Saprolegniomycetes</taxon>
        <taxon>Saprolegniales</taxon>
        <taxon>Verrucalvaceae</taxon>
        <taxon>Aphanomyces</taxon>
    </lineage>
</organism>
<dbReference type="VEuPathDB" id="FungiDB:H257_09828"/>
<dbReference type="EMBL" id="VJMI01020558">
    <property type="protein sequence ID" value="KAF0703974.1"/>
    <property type="molecule type" value="Genomic_DNA"/>
</dbReference>
<reference evidence="2 3" key="1">
    <citation type="submission" date="2019-06" db="EMBL/GenBank/DDBJ databases">
        <title>Genomics analysis of Aphanomyces spp. identifies a new class of oomycete effector associated with host adaptation.</title>
        <authorList>
            <person name="Gaulin E."/>
        </authorList>
    </citation>
    <scope>NUCLEOTIDE SEQUENCE [LARGE SCALE GENOMIC DNA]</scope>
    <source>
        <strain evidence="2 3">E</strain>
    </source>
</reference>
<dbReference type="InterPro" id="IPR050863">
    <property type="entry name" value="CenT-Element_Derived"/>
</dbReference>
<dbReference type="GO" id="GO:0003677">
    <property type="term" value="F:DNA binding"/>
    <property type="evidence" value="ECO:0007669"/>
    <property type="project" value="TreeGrafter"/>
</dbReference>
<dbReference type="PANTHER" id="PTHR19303">
    <property type="entry name" value="TRANSPOSON"/>
    <property type="match status" value="1"/>
</dbReference>
<dbReference type="AlphaFoldDB" id="A0A6A4Z1U9"/>
<dbReference type="Proteomes" id="UP000469452">
    <property type="component" value="Unassembled WGS sequence"/>
</dbReference>
<proteinExistence type="predicted"/>
<evidence type="ECO:0000313" key="3">
    <source>
        <dbReference type="Proteomes" id="UP000469452"/>
    </source>
</evidence>
<dbReference type="InterPro" id="IPR004875">
    <property type="entry name" value="DDE_SF_endonuclease_dom"/>
</dbReference>
<evidence type="ECO:0000259" key="1">
    <source>
        <dbReference type="Pfam" id="PF03184"/>
    </source>
</evidence>
<name>A0A6A4Z1U9_APHAT</name>
<dbReference type="GO" id="GO:0005634">
    <property type="term" value="C:nucleus"/>
    <property type="evidence" value="ECO:0007669"/>
    <property type="project" value="TreeGrafter"/>
</dbReference>
<protein>
    <recommendedName>
        <fullName evidence="1">DDE-1 domain-containing protein</fullName>
    </recommendedName>
</protein>
<gene>
    <name evidence="2" type="ORF">AaE_015170</name>
</gene>
<comment type="caution">
    <text evidence="2">The sequence shown here is derived from an EMBL/GenBank/DDBJ whole genome shotgun (WGS) entry which is preliminary data.</text>
</comment>
<dbReference type="PANTHER" id="PTHR19303:SF57">
    <property type="entry name" value="HTH CENPB-TYPE DOMAIN-CONTAINING PROTEIN"/>
    <property type="match status" value="1"/>
</dbReference>
<dbReference type="Pfam" id="PF03184">
    <property type="entry name" value="DDE_1"/>
    <property type="match status" value="1"/>
</dbReference>
<evidence type="ECO:0000313" key="2">
    <source>
        <dbReference type="EMBL" id="KAF0703974.1"/>
    </source>
</evidence>
<sequence>MIGGITILHARFNAKKKSTTSTFKNAATGVSDTKLEALGMLETMSVYKVSAALDVPRRTLRDWMAQRHEILAYDGNLKNMKLEPGGRYEDFPDPPGLIEFINHVRDNERALTTTHLILWIKANQREWLTNYLATKQQRTSYDSLLRLLQRFCDRHGFSRQRPTKNKVKQADLADVQSEFAAEFHREYIAYGKDCVYNVNETGIYYDMPPRYIWAVRGGSSKISSGEKHSLRMTAVLTVRADGTKLPILFIMKGVPGGRIESGELATFPSGHHYAVQERAWMDKRVWATYLRDVLGEAIEEPSVVLLDNFESHVSGESYNIMYEELGAHLCALPPNATSVCQPLDVGVMAPFKRNLRNLWLLEDIIVGDDDPFSLTAREERMALVKRSIAAWDLVSSQEIRSRFEKALPQAQ</sequence>
<accession>A0A6A4Z1U9</accession>